<keyword evidence="5" id="KW-1185">Reference proteome</keyword>
<feature type="signal peptide" evidence="2">
    <location>
        <begin position="1"/>
        <end position="18"/>
    </location>
</feature>
<dbReference type="InterPro" id="IPR006626">
    <property type="entry name" value="PbH1"/>
</dbReference>
<feature type="domain" description="Right handed beta helix" evidence="3">
    <location>
        <begin position="218"/>
        <end position="359"/>
    </location>
</feature>
<dbReference type="InterPro" id="IPR039448">
    <property type="entry name" value="Beta_helix"/>
</dbReference>
<dbReference type="InterPro" id="IPR011050">
    <property type="entry name" value="Pectin_lyase_fold/virulence"/>
</dbReference>
<dbReference type="EMBL" id="VKKG01000002">
    <property type="protein sequence ID" value="TRY18638.1"/>
    <property type="molecule type" value="Genomic_DNA"/>
</dbReference>
<dbReference type="Pfam" id="PF13229">
    <property type="entry name" value="Beta_helix"/>
    <property type="match status" value="1"/>
</dbReference>
<evidence type="ECO:0000256" key="2">
    <source>
        <dbReference type="SAM" id="SignalP"/>
    </source>
</evidence>
<proteinExistence type="predicted"/>
<evidence type="ECO:0000259" key="3">
    <source>
        <dbReference type="Pfam" id="PF13229"/>
    </source>
</evidence>
<sequence length="439" mass="46238">MLASTALVVTMLALPAQGASQFADIDRDHLQPYSGRLVVKQDNTVIDGLLVKGYIDIKADNVTIKNTIVESENYNSIRIYEGAKGSKIQNTQVLCMDERANGVAHGDFTADRVDLFGCRHDFYFTAERPANVTNSSIDGIAYSTEDSSPTAEPSSTSKPTPAPEPTAAPTTVAPSVEPTASASPSPAPTTPAPSYSGFPDASNTGVPAGVTLRQSSGIVVTTPGTVIDALDVRGSIVVRADNVTIKNSRVTTDARYPIHITSGVTGTLIDHVEVSNAGSNGKGIFFDGGTGTVRYSDIHSAEDGVHIVADGVTLEHNYIHDLTRFAGAHPDTIQIRGGDNITVRHNNLQAYTASIGVMNAAIQIGSLAGGDTITNLRVTDNLMNGGHVTVNGGGRGEVDSAIYSNNRFGRAHQYSVQANVQNSVWEASNVYDDNGQPAR</sequence>
<protein>
    <submittedName>
        <fullName evidence="4">Right-handed parallel beta-helix repeat-containing protein</fullName>
    </submittedName>
</protein>
<dbReference type="Gene3D" id="2.160.20.10">
    <property type="entry name" value="Single-stranded right-handed beta-helix, Pectin lyase-like"/>
    <property type="match status" value="1"/>
</dbReference>
<keyword evidence="2" id="KW-0732">Signal</keyword>
<feature type="chain" id="PRO_5022146395" evidence="2">
    <location>
        <begin position="19"/>
        <end position="439"/>
    </location>
</feature>
<dbReference type="RefSeq" id="WP_143937533.1">
    <property type="nucleotide sequence ID" value="NZ_VKKG01000002.1"/>
</dbReference>
<gene>
    <name evidence="4" type="ORF">FOJ82_05815</name>
</gene>
<feature type="compositionally biased region" description="Low complexity" evidence="1">
    <location>
        <begin position="143"/>
        <end position="159"/>
    </location>
</feature>
<evidence type="ECO:0000313" key="5">
    <source>
        <dbReference type="Proteomes" id="UP000317638"/>
    </source>
</evidence>
<dbReference type="SUPFAM" id="SSF51126">
    <property type="entry name" value="Pectin lyase-like"/>
    <property type="match status" value="1"/>
</dbReference>
<name>A0A553K1Q5_9ACTN</name>
<accession>A0A553K1Q5</accession>
<dbReference type="SMART" id="SM00710">
    <property type="entry name" value="PbH1"/>
    <property type="match status" value="6"/>
</dbReference>
<reference evidence="4 5" key="1">
    <citation type="submission" date="2019-07" db="EMBL/GenBank/DDBJ databases">
        <authorList>
            <person name="Zhou L.-Y."/>
        </authorList>
    </citation>
    <scope>NUCLEOTIDE SEQUENCE [LARGE SCALE GENOMIC DNA]</scope>
    <source>
        <strain evidence="4 5">YIM 101269</strain>
    </source>
</reference>
<evidence type="ECO:0000256" key="1">
    <source>
        <dbReference type="SAM" id="MobiDB-lite"/>
    </source>
</evidence>
<evidence type="ECO:0000313" key="4">
    <source>
        <dbReference type="EMBL" id="TRY18638.1"/>
    </source>
</evidence>
<dbReference type="InterPro" id="IPR012334">
    <property type="entry name" value="Pectin_lyas_fold"/>
</dbReference>
<comment type="caution">
    <text evidence="4">The sequence shown here is derived from an EMBL/GenBank/DDBJ whole genome shotgun (WGS) entry which is preliminary data.</text>
</comment>
<dbReference type="OrthoDB" id="505641at2"/>
<feature type="compositionally biased region" description="Low complexity" evidence="1">
    <location>
        <begin position="167"/>
        <end position="184"/>
    </location>
</feature>
<dbReference type="AlphaFoldDB" id="A0A553K1Q5"/>
<dbReference type="Proteomes" id="UP000317638">
    <property type="component" value="Unassembled WGS sequence"/>
</dbReference>
<feature type="region of interest" description="Disordered" evidence="1">
    <location>
        <begin position="140"/>
        <end position="200"/>
    </location>
</feature>
<organism evidence="4 5">
    <name type="scientific">Tessaracoccus rhinocerotis</name>
    <dbReference type="NCBI Taxonomy" id="1689449"/>
    <lineage>
        <taxon>Bacteria</taxon>
        <taxon>Bacillati</taxon>
        <taxon>Actinomycetota</taxon>
        <taxon>Actinomycetes</taxon>
        <taxon>Propionibacteriales</taxon>
        <taxon>Propionibacteriaceae</taxon>
        <taxon>Tessaracoccus</taxon>
    </lineage>
</organism>